<proteinExistence type="predicted"/>
<name>A0AAE1E903_9GAST</name>
<accession>A0AAE1E903</accession>
<evidence type="ECO:0000313" key="1">
    <source>
        <dbReference type="EMBL" id="KAK3798377.1"/>
    </source>
</evidence>
<dbReference type="EMBL" id="JAWDGP010000692">
    <property type="protein sequence ID" value="KAK3798377.1"/>
    <property type="molecule type" value="Genomic_DNA"/>
</dbReference>
<gene>
    <name evidence="1" type="ORF">RRG08_063387</name>
</gene>
<reference evidence="1" key="1">
    <citation type="journal article" date="2023" name="G3 (Bethesda)">
        <title>A reference genome for the long-term kleptoplast-retaining sea slug Elysia crispata morphotype clarki.</title>
        <authorList>
            <person name="Eastman K.E."/>
            <person name="Pendleton A.L."/>
            <person name="Shaikh M.A."/>
            <person name="Suttiyut T."/>
            <person name="Ogas R."/>
            <person name="Tomko P."/>
            <person name="Gavelis G."/>
            <person name="Widhalm J.R."/>
            <person name="Wisecaver J.H."/>
        </authorList>
    </citation>
    <scope>NUCLEOTIDE SEQUENCE</scope>
    <source>
        <strain evidence="1">ECLA1</strain>
    </source>
</reference>
<protein>
    <submittedName>
        <fullName evidence="1">Uncharacterized protein</fullName>
    </submittedName>
</protein>
<dbReference type="AlphaFoldDB" id="A0AAE1E903"/>
<comment type="caution">
    <text evidence="1">The sequence shown here is derived from an EMBL/GenBank/DDBJ whole genome shotgun (WGS) entry which is preliminary data.</text>
</comment>
<sequence>MKPDDVRSLAWSDLPSSVEINNAEFHVRLYLYLVPDQLPIHRRCQCNGVAVGTNVSSVTPSSQQQVKLATAKVLLELSADSFAE</sequence>
<dbReference type="Proteomes" id="UP001283361">
    <property type="component" value="Unassembled WGS sequence"/>
</dbReference>
<evidence type="ECO:0000313" key="2">
    <source>
        <dbReference type="Proteomes" id="UP001283361"/>
    </source>
</evidence>
<organism evidence="1 2">
    <name type="scientific">Elysia crispata</name>
    <name type="common">lettuce slug</name>
    <dbReference type="NCBI Taxonomy" id="231223"/>
    <lineage>
        <taxon>Eukaryota</taxon>
        <taxon>Metazoa</taxon>
        <taxon>Spiralia</taxon>
        <taxon>Lophotrochozoa</taxon>
        <taxon>Mollusca</taxon>
        <taxon>Gastropoda</taxon>
        <taxon>Heterobranchia</taxon>
        <taxon>Euthyneura</taxon>
        <taxon>Panpulmonata</taxon>
        <taxon>Sacoglossa</taxon>
        <taxon>Placobranchoidea</taxon>
        <taxon>Plakobranchidae</taxon>
        <taxon>Elysia</taxon>
    </lineage>
</organism>
<keyword evidence="2" id="KW-1185">Reference proteome</keyword>